<dbReference type="InterPro" id="IPR003607">
    <property type="entry name" value="HD/PDEase_dom"/>
</dbReference>
<reference evidence="3 4" key="1">
    <citation type="submission" date="2016-09" db="EMBL/GenBank/DDBJ databases">
        <title>Draft genome sequence for the type strain of Vulcanibacillus modesticaldus BR, a strictly anaerobic, moderately thermophilic, and nitrate-reducing bacterium from deep sea-hydrothermal vents of the Mid-Atlantic Ridge.</title>
        <authorList>
            <person name="Abin C.A."/>
            <person name="Hollibaugh J.T."/>
        </authorList>
    </citation>
    <scope>NUCLEOTIDE SEQUENCE [LARGE SCALE GENOMIC DNA]</scope>
    <source>
        <strain evidence="3 4">BR</strain>
    </source>
</reference>
<feature type="transmembrane region" description="Helical" evidence="1">
    <location>
        <begin position="102"/>
        <end position="120"/>
    </location>
</feature>
<feature type="transmembrane region" description="Helical" evidence="1">
    <location>
        <begin position="193"/>
        <end position="210"/>
    </location>
</feature>
<keyword evidence="1" id="KW-0812">Transmembrane</keyword>
<dbReference type="PROSITE" id="PS51832">
    <property type="entry name" value="HD_GYP"/>
    <property type="match status" value="1"/>
</dbReference>
<dbReference type="RefSeq" id="WP_069657583.1">
    <property type="nucleotide sequence ID" value="NZ_MIJF01000078.1"/>
</dbReference>
<feature type="transmembrane region" description="Helical" evidence="1">
    <location>
        <begin position="132"/>
        <end position="156"/>
    </location>
</feature>
<feature type="transmembrane region" description="Helical" evidence="1">
    <location>
        <begin position="168"/>
        <end position="187"/>
    </location>
</feature>
<comment type="caution">
    <text evidence="3">The sequence shown here is derived from an EMBL/GenBank/DDBJ whole genome shotgun (WGS) entry which is preliminary data.</text>
</comment>
<dbReference type="Proteomes" id="UP000243739">
    <property type="component" value="Unassembled WGS sequence"/>
</dbReference>
<dbReference type="SMART" id="SM00471">
    <property type="entry name" value="HDc"/>
    <property type="match status" value="1"/>
</dbReference>
<feature type="transmembrane region" description="Helical" evidence="1">
    <location>
        <begin position="32"/>
        <end position="51"/>
    </location>
</feature>
<organism evidence="3 4">
    <name type="scientific">Vulcanibacillus modesticaldus</name>
    <dbReference type="NCBI Taxonomy" id="337097"/>
    <lineage>
        <taxon>Bacteria</taxon>
        <taxon>Bacillati</taxon>
        <taxon>Bacillota</taxon>
        <taxon>Bacilli</taxon>
        <taxon>Bacillales</taxon>
        <taxon>Bacillaceae</taxon>
        <taxon>Vulcanibacillus</taxon>
    </lineage>
</organism>
<accession>A0A1D2YSB8</accession>
<dbReference type="Gene3D" id="1.10.3210.10">
    <property type="entry name" value="Hypothetical protein af1432"/>
    <property type="match status" value="1"/>
</dbReference>
<evidence type="ECO:0000256" key="1">
    <source>
        <dbReference type="SAM" id="Phobius"/>
    </source>
</evidence>
<dbReference type="OrthoDB" id="9759601at2"/>
<protein>
    <recommendedName>
        <fullName evidence="2">HD-GYP domain-containing protein</fullName>
    </recommendedName>
</protein>
<dbReference type="STRING" id="337097.BHF71_04265"/>
<dbReference type="CDD" id="cd00077">
    <property type="entry name" value="HDc"/>
    <property type="match status" value="1"/>
</dbReference>
<dbReference type="InterPro" id="IPR037522">
    <property type="entry name" value="HD_GYP_dom"/>
</dbReference>
<dbReference type="Pfam" id="PF13487">
    <property type="entry name" value="HD_5"/>
    <property type="match status" value="1"/>
</dbReference>
<feature type="domain" description="HD-GYP" evidence="2">
    <location>
        <begin position="220"/>
        <end position="415"/>
    </location>
</feature>
<evidence type="ECO:0000313" key="3">
    <source>
        <dbReference type="EMBL" id="OEF96950.1"/>
    </source>
</evidence>
<feature type="transmembrane region" description="Helical" evidence="1">
    <location>
        <begin position="6"/>
        <end position="25"/>
    </location>
</feature>
<evidence type="ECO:0000259" key="2">
    <source>
        <dbReference type="PROSITE" id="PS51832"/>
    </source>
</evidence>
<evidence type="ECO:0000313" key="4">
    <source>
        <dbReference type="Proteomes" id="UP000243739"/>
    </source>
</evidence>
<dbReference type="EMBL" id="MIJF01000078">
    <property type="protein sequence ID" value="OEF96950.1"/>
    <property type="molecule type" value="Genomic_DNA"/>
</dbReference>
<gene>
    <name evidence="3" type="ORF">BHF71_04265</name>
</gene>
<sequence length="423" mass="49151">MKLRLKVYLASVYLLFITILFLSYDGINPQQIIAMSGFILLATIFNIDVIRDLQSNLGYIIILPFLVPAIVYLEPFYAVLFISVTLLFIYHKHIWFKKFYNISIFGLSAYVTVLIFNYFFTNINATVIFTPSFFVLLLFLTFLNTILNNIFVFTVVSLEKGKFEINGFIGLVSTTKAAFITVFLGLINVVLFYYTNIVGVALFTFLIFFAKPALQYRQIFDNELSTYTNFILHVLKQMDPITYSHSERVKFWTVLLAKKMGLPTSEVRQLSQAASWHDIGKIEVPLEIISKPGRLTDEEYQIIKTHPEKGYELVKDMHFFKKFLPVIRYHHERIDGKGYPLGLKREQIPLHARIVTITDAFDAMTADRSYRTGMPMKDAVEELIRHSGTQFDEEIVKIFIEALQDEYGKNYEKFDKEFIMSIR</sequence>
<keyword evidence="1" id="KW-1133">Transmembrane helix</keyword>
<feature type="transmembrane region" description="Helical" evidence="1">
    <location>
        <begin position="57"/>
        <end position="90"/>
    </location>
</feature>
<dbReference type="PANTHER" id="PTHR43155">
    <property type="entry name" value="CYCLIC DI-GMP PHOSPHODIESTERASE PA4108-RELATED"/>
    <property type="match status" value="1"/>
</dbReference>
<name>A0A1D2YSB8_9BACI</name>
<proteinExistence type="predicted"/>
<keyword evidence="4" id="KW-1185">Reference proteome</keyword>
<dbReference type="SUPFAM" id="SSF109604">
    <property type="entry name" value="HD-domain/PDEase-like"/>
    <property type="match status" value="1"/>
</dbReference>
<dbReference type="AlphaFoldDB" id="A0A1D2YSB8"/>
<keyword evidence="1" id="KW-0472">Membrane</keyword>